<organism evidence="2 3">
    <name type="scientific">Dorcoceras hygrometricum</name>
    <dbReference type="NCBI Taxonomy" id="472368"/>
    <lineage>
        <taxon>Eukaryota</taxon>
        <taxon>Viridiplantae</taxon>
        <taxon>Streptophyta</taxon>
        <taxon>Embryophyta</taxon>
        <taxon>Tracheophyta</taxon>
        <taxon>Spermatophyta</taxon>
        <taxon>Magnoliopsida</taxon>
        <taxon>eudicotyledons</taxon>
        <taxon>Gunneridae</taxon>
        <taxon>Pentapetalae</taxon>
        <taxon>asterids</taxon>
        <taxon>lamiids</taxon>
        <taxon>Lamiales</taxon>
        <taxon>Gesneriaceae</taxon>
        <taxon>Didymocarpoideae</taxon>
        <taxon>Trichosporeae</taxon>
        <taxon>Loxocarpinae</taxon>
        <taxon>Dorcoceras</taxon>
    </lineage>
</organism>
<reference evidence="2 3" key="1">
    <citation type="journal article" date="2015" name="Proc. Natl. Acad. Sci. U.S.A.">
        <title>The resurrection genome of Boea hygrometrica: A blueprint for survival of dehydration.</title>
        <authorList>
            <person name="Xiao L."/>
            <person name="Yang G."/>
            <person name="Zhang L."/>
            <person name="Yang X."/>
            <person name="Zhao S."/>
            <person name="Ji Z."/>
            <person name="Zhou Q."/>
            <person name="Hu M."/>
            <person name="Wang Y."/>
            <person name="Chen M."/>
            <person name="Xu Y."/>
            <person name="Jin H."/>
            <person name="Xiao X."/>
            <person name="Hu G."/>
            <person name="Bao F."/>
            <person name="Hu Y."/>
            <person name="Wan P."/>
            <person name="Li L."/>
            <person name="Deng X."/>
            <person name="Kuang T."/>
            <person name="Xiang C."/>
            <person name="Zhu J.K."/>
            <person name="Oliver M.J."/>
            <person name="He Y."/>
        </authorList>
    </citation>
    <scope>NUCLEOTIDE SEQUENCE [LARGE SCALE GENOMIC DNA]</scope>
    <source>
        <strain evidence="3">cv. XS01</strain>
    </source>
</reference>
<protein>
    <submittedName>
        <fullName evidence="2">Cyclic dof factor 3-like</fullName>
    </submittedName>
</protein>
<dbReference type="Proteomes" id="UP000250235">
    <property type="component" value="Unassembled WGS sequence"/>
</dbReference>
<dbReference type="EMBL" id="KV000896">
    <property type="protein sequence ID" value="KZV39768.1"/>
    <property type="molecule type" value="Genomic_DNA"/>
</dbReference>
<gene>
    <name evidence="2" type="ORF">F511_08230</name>
</gene>
<evidence type="ECO:0000313" key="2">
    <source>
        <dbReference type="EMBL" id="KZV39768.1"/>
    </source>
</evidence>
<proteinExistence type="predicted"/>
<feature type="region of interest" description="Disordered" evidence="1">
    <location>
        <begin position="51"/>
        <end position="94"/>
    </location>
</feature>
<dbReference type="AlphaFoldDB" id="A0A2Z7C1Q1"/>
<keyword evidence="3" id="KW-1185">Reference proteome</keyword>
<evidence type="ECO:0000313" key="3">
    <source>
        <dbReference type="Proteomes" id="UP000250235"/>
    </source>
</evidence>
<name>A0A2Z7C1Q1_9LAMI</name>
<sequence length="587" mass="66531">MSFVKANVIYDCYESITFDDQNSPKLSDNGKAGIDFQRLENSKPSWLKNKLDKDKAKAGSKSFVPNQPRRNSRKAKSGWTKAQPRRDLSGQNMKSKLNRSHNYAQTFVDPHTGKTVKSPSIPVDDKGKEILVEKDPVKGNPVTEQIVLTLADIDCLVKLREKVIDDVVKLFYSFSLKRISNLTIDESYFAKEELVLTWAEAESTGVALNRKRYILLKYREMLLRKFLEARRVNFTPGDGSSAVDLKILDQLSDIHSFVLEELKKETQAHGLTWKKTCFSKIFEGRPRDRSAWVKIPQPSVHNEVPLQRSYDDTLPLVSTFFRVLRKQWKDVCLEVCGLSVSERLLPVSSINFCRSLPVVQPVFRFTPRQPTVFALRMSQFCTIFIRYSLFSSLTTEDICSFVGSIASERTVLRNVQLAVGPVFALEDNYMDIDHRTDYPIRFTSDDIPLDATVANQSSLPAAAMPDVTEALAQLQASIDQIRDRDGDAKLKDILLMHLHGIEQRLTARLDDQDRVLGALRKDSHSQKQLLSLDIKSSHKQLSTQVAAAAMDTVDVRRVVKELEAKVIYLDEKVAATRNDLLEFSAQA</sequence>
<evidence type="ECO:0000256" key="1">
    <source>
        <dbReference type="SAM" id="MobiDB-lite"/>
    </source>
</evidence>
<accession>A0A2Z7C1Q1</accession>